<accession>A0AAW0SKU4</accession>
<name>A0AAW0SKU4_SCYPA</name>
<evidence type="ECO:0000313" key="2">
    <source>
        <dbReference type="Proteomes" id="UP001487740"/>
    </source>
</evidence>
<protein>
    <submittedName>
        <fullName evidence="1">Uncharacterized protein</fullName>
    </submittedName>
</protein>
<dbReference type="AlphaFoldDB" id="A0AAW0SKU4"/>
<dbReference type="EMBL" id="JARAKH010000049">
    <property type="protein sequence ID" value="KAK8376015.1"/>
    <property type="molecule type" value="Genomic_DNA"/>
</dbReference>
<dbReference type="Proteomes" id="UP001487740">
    <property type="component" value="Unassembled WGS sequence"/>
</dbReference>
<keyword evidence="2" id="KW-1185">Reference proteome</keyword>
<organism evidence="1 2">
    <name type="scientific">Scylla paramamosain</name>
    <name type="common">Mud crab</name>
    <dbReference type="NCBI Taxonomy" id="85552"/>
    <lineage>
        <taxon>Eukaryota</taxon>
        <taxon>Metazoa</taxon>
        <taxon>Ecdysozoa</taxon>
        <taxon>Arthropoda</taxon>
        <taxon>Crustacea</taxon>
        <taxon>Multicrustacea</taxon>
        <taxon>Malacostraca</taxon>
        <taxon>Eumalacostraca</taxon>
        <taxon>Eucarida</taxon>
        <taxon>Decapoda</taxon>
        <taxon>Pleocyemata</taxon>
        <taxon>Brachyura</taxon>
        <taxon>Eubrachyura</taxon>
        <taxon>Portunoidea</taxon>
        <taxon>Portunidae</taxon>
        <taxon>Portuninae</taxon>
        <taxon>Scylla</taxon>
    </lineage>
</organism>
<reference evidence="1 2" key="1">
    <citation type="submission" date="2023-03" db="EMBL/GenBank/DDBJ databases">
        <title>High-quality genome of Scylla paramamosain provides insights in environmental adaptation.</title>
        <authorList>
            <person name="Zhang L."/>
        </authorList>
    </citation>
    <scope>NUCLEOTIDE SEQUENCE [LARGE SCALE GENOMIC DNA]</scope>
    <source>
        <strain evidence="1">LZ_2023a</strain>
        <tissue evidence="1">Muscle</tissue>
    </source>
</reference>
<gene>
    <name evidence="1" type="ORF">O3P69_008613</name>
</gene>
<comment type="caution">
    <text evidence="1">The sequence shown here is derived from an EMBL/GenBank/DDBJ whole genome shotgun (WGS) entry which is preliminary data.</text>
</comment>
<sequence length="73" mass="8260">MKTNYRKERGYKSRTQGGQLENARDKTVLVGFRLPGAVVVWRVCLHALLPFTAALTCAHDSDQRRAAMNLSRQ</sequence>
<evidence type="ECO:0000313" key="1">
    <source>
        <dbReference type="EMBL" id="KAK8376015.1"/>
    </source>
</evidence>
<proteinExistence type="predicted"/>